<keyword evidence="2" id="KW-1185">Reference proteome</keyword>
<dbReference type="RefSeq" id="WP_213945847.1">
    <property type="nucleotide sequence ID" value="NZ_JAHCMY010000007.1"/>
</dbReference>
<name>A0AAP2G1Z9_9BACT</name>
<protein>
    <submittedName>
        <fullName evidence="1">Uncharacterized protein</fullName>
    </submittedName>
</protein>
<organism evidence="1 2">
    <name type="scientific">Litoribacter ruber</name>
    <dbReference type="NCBI Taxonomy" id="702568"/>
    <lineage>
        <taxon>Bacteria</taxon>
        <taxon>Pseudomonadati</taxon>
        <taxon>Bacteroidota</taxon>
        <taxon>Cytophagia</taxon>
        <taxon>Cytophagales</taxon>
        <taxon>Cyclobacteriaceae</taxon>
        <taxon>Litoribacter</taxon>
    </lineage>
</organism>
<gene>
    <name evidence="1" type="ORF">KI659_13310</name>
</gene>
<accession>A0AAP2G1Z9</accession>
<dbReference type="EMBL" id="JAHCMY010000007">
    <property type="protein sequence ID" value="MBS9524992.1"/>
    <property type="molecule type" value="Genomic_DNA"/>
</dbReference>
<dbReference type="Proteomes" id="UP001319104">
    <property type="component" value="Unassembled WGS sequence"/>
</dbReference>
<evidence type="ECO:0000313" key="2">
    <source>
        <dbReference type="Proteomes" id="UP001319104"/>
    </source>
</evidence>
<dbReference type="InterPro" id="IPR046233">
    <property type="entry name" value="DUF6266"/>
</dbReference>
<evidence type="ECO:0000313" key="1">
    <source>
        <dbReference type="EMBL" id="MBS9524992.1"/>
    </source>
</evidence>
<dbReference type="AlphaFoldDB" id="A0AAP2G1Z9"/>
<sequence length="217" mass="24395">MGKNIGFTAGFQGKVDGFVYYKVNSVSYVRAKPNKSGGKRPSSQVQKINQSKFGVASTFMKKFAPIVRFGFQNEVLGMRSAINVAVGYAQSNAIIGLTSSYRIDPHRVLISKGNLEGPMEAKVVWKDDATVLFTWKNNSFMGSAKPYDRVMVALVHEKENWQEYVLEGKGRLEGAQELKLPYPGKWQGQTYAYIAFSRYSPGKKRYWISNSEYLGMI</sequence>
<comment type="caution">
    <text evidence="1">The sequence shown here is derived from an EMBL/GenBank/DDBJ whole genome shotgun (WGS) entry which is preliminary data.</text>
</comment>
<dbReference type="Pfam" id="PF19781">
    <property type="entry name" value="DUF6266"/>
    <property type="match status" value="1"/>
</dbReference>
<reference evidence="1 2" key="1">
    <citation type="submission" date="2021-05" db="EMBL/GenBank/DDBJ databases">
        <authorList>
            <person name="Zhang Z.D."/>
            <person name="Osman G."/>
        </authorList>
    </citation>
    <scope>NUCLEOTIDE SEQUENCE [LARGE SCALE GENOMIC DNA]</scope>
    <source>
        <strain evidence="1 2">KCTC 32217</strain>
    </source>
</reference>
<proteinExistence type="predicted"/>